<evidence type="ECO:0000313" key="1">
    <source>
        <dbReference type="EMBL" id="PDZ94376.1"/>
    </source>
</evidence>
<dbReference type="RefSeq" id="WP_098007059.1">
    <property type="nucleotide sequence ID" value="NZ_NVMX01000201.1"/>
</dbReference>
<proteinExistence type="predicted"/>
<name>A0A9X6SSL5_BACCE</name>
<evidence type="ECO:0000313" key="2">
    <source>
        <dbReference type="Proteomes" id="UP000219922"/>
    </source>
</evidence>
<gene>
    <name evidence="1" type="ORF">CON36_34145</name>
</gene>
<protein>
    <submittedName>
        <fullName evidence="1">Uncharacterized protein</fullName>
    </submittedName>
</protein>
<reference evidence="1 2" key="1">
    <citation type="submission" date="2017-09" db="EMBL/GenBank/DDBJ databases">
        <title>Large-scale bioinformatics analysis of Bacillus genomes uncovers conserved roles of natural products in bacterial physiology.</title>
        <authorList>
            <consortium name="Agbiome Team Llc"/>
            <person name="Bleich R.M."/>
            <person name="Grubbs K.J."/>
            <person name="Santa Maria K.C."/>
            <person name="Allen S.E."/>
            <person name="Farag S."/>
            <person name="Shank E.A."/>
            <person name="Bowers A."/>
        </authorList>
    </citation>
    <scope>NUCLEOTIDE SEQUENCE [LARGE SCALE GENOMIC DNA]</scope>
    <source>
        <strain evidence="1 2">AFS092789</strain>
    </source>
</reference>
<dbReference type="EMBL" id="NVMX01000201">
    <property type="protein sequence ID" value="PDZ94376.1"/>
    <property type="molecule type" value="Genomic_DNA"/>
</dbReference>
<dbReference type="AlphaFoldDB" id="A0A9X6SSL5"/>
<sequence>MFTKFIDILNAVLNEENLASRNIIIDANYDFVSGAVIHAINRNISGNKYSLINFDDFPESLQEIPQNSIIIFNSNAFQKYTILDVFRFIRVSEHRRGDCIHIIITKTDDLEVANANELGLLYKEFTAKLFNVNLETIITATPNPHVLWSILGSSALLNNQKKILVESLLYEQIFKRNVIPEEIHEPQV</sequence>
<comment type="caution">
    <text evidence="1">The sequence shown here is derived from an EMBL/GenBank/DDBJ whole genome shotgun (WGS) entry which is preliminary data.</text>
</comment>
<dbReference type="Proteomes" id="UP000219922">
    <property type="component" value="Unassembled WGS sequence"/>
</dbReference>
<accession>A0A9X6SSL5</accession>
<organism evidence="1 2">
    <name type="scientific">Bacillus cereus</name>
    <dbReference type="NCBI Taxonomy" id="1396"/>
    <lineage>
        <taxon>Bacteria</taxon>
        <taxon>Bacillati</taxon>
        <taxon>Bacillota</taxon>
        <taxon>Bacilli</taxon>
        <taxon>Bacillales</taxon>
        <taxon>Bacillaceae</taxon>
        <taxon>Bacillus</taxon>
        <taxon>Bacillus cereus group</taxon>
    </lineage>
</organism>